<reference evidence="9 10" key="1">
    <citation type="submission" date="2019-07" db="EMBL/GenBank/DDBJ databases">
        <title>Genomes of Cafeteria roenbergensis.</title>
        <authorList>
            <person name="Fischer M.G."/>
            <person name="Hackl T."/>
            <person name="Roman M."/>
        </authorList>
    </citation>
    <scope>NUCLEOTIDE SEQUENCE [LARGE SCALE GENOMIC DNA]</scope>
    <source>
        <strain evidence="9 10">RCC970-E3</strain>
    </source>
</reference>
<dbReference type="GO" id="GO:0006122">
    <property type="term" value="P:mitochondrial electron transport, ubiquinol to cytochrome c"/>
    <property type="evidence" value="ECO:0007669"/>
    <property type="project" value="InterPro"/>
</dbReference>
<dbReference type="EMBL" id="VLTL01000035">
    <property type="protein sequence ID" value="KAA0167237.1"/>
    <property type="molecule type" value="Genomic_DNA"/>
</dbReference>
<keyword evidence="6" id="KW-0249">Electron transport</keyword>
<dbReference type="Pfam" id="PF02271">
    <property type="entry name" value="UCR_14kD"/>
    <property type="match status" value="1"/>
</dbReference>
<name>A0A5A8DRH0_CAFRO</name>
<evidence type="ECO:0000313" key="10">
    <source>
        <dbReference type="Proteomes" id="UP000324907"/>
    </source>
</evidence>
<keyword evidence="4" id="KW-0679">Respiratory chain</keyword>
<dbReference type="AlphaFoldDB" id="A0A5A8DRH0"/>
<sequence length="145" mass="17344">MVHTFDPVPKFIRRAEKAELSRRLMQYGLCYHDVMVDSPAYKTAIARLPEEMQEARLRRIRRAVDLNVKKIVLPESQWVDPWREFDTVQNLLEYTQRELDEKAELDGEAWFANGGDITWFEYDVDETWFWRGIPDRKPATPKLER</sequence>
<dbReference type="Proteomes" id="UP000324907">
    <property type="component" value="Unassembled WGS sequence"/>
</dbReference>
<gene>
    <name evidence="9" type="ORF">FNF28_02886</name>
</gene>
<dbReference type="GO" id="GO:0045275">
    <property type="term" value="C:respiratory chain complex III"/>
    <property type="evidence" value="ECO:0007669"/>
    <property type="project" value="InterPro"/>
</dbReference>
<dbReference type="Gene3D" id="1.10.1090.10">
    <property type="entry name" value="Cytochrome b-c1 complex subunit 7"/>
    <property type="match status" value="1"/>
</dbReference>
<evidence type="ECO:0000256" key="2">
    <source>
        <dbReference type="ARBA" id="ARBA00008554"/>
    </source>
</evidence>
<evidence type="ECO:0000256" key="6">
    <source>
        <dbReference type="ARBA" id="ARBA00022982"/>
    </source>
</evidence>
<evidence type="ECO:0000313" key="9">
    <source>
        <dbReference type="EMBL" id="KAA0167237.1"/>
    </source>
</evidence>
<keyword evidence="3" id="KW-0813">Transport</keyword>
<proteinExistence type="inferred from homology"/>
<comment type="similarity">
    <text evidence="2">Belongs to the UQCRB/QCR7 family.</text>
</comment>
<organism evidence="9 10">
    <name type="scientific">Cafeteria roenbergensis</name>
    <name type="common">Marine flagellate</name>
    <dbReference type="NCBI Taxonomy" id="33653"/>
    <lineage>
        <taxon>Eukaryota</taxon>
        <taxon>Sar</taxon>
        <taxon>Stramenopiles</taxon>
        <taxon>Bigyra</taxon>
        <taxon>Opalozoa</taxon>
        <taxon>Bicosoecida</taxon>
        <taxon>Cafeteriaceae</taxon>
        <taxon>Cafeteria</taxon>
    </lineage>
</organism>
<keyword evidence="8" id="KW-0472">Membrane</keyword>
<comment type="caution">
    <text evidence="9">The sequence shown here is derived from an EMBL/GenBank/DDBJ whole genome shotgun (WGS) entry which is preliminary data.</text>
</comment>
<dbReference type="PANTHER" id="PTHR12022">
    <property type="entry name" value="UBIQUINOL-CYTOCHROME C REDUCTASE COMPLEX 14 KD PROTEIN"/>
    <property type="match status" value="1"/>
</dbReference>
<dbReference type="InterPro" id="IPR036544">
    <property type="entry name" value="QCR7_sf"/>
</dbReference>
<keyword evidence="7" id="KW-0496">Mitochondrion</keyword>
<evidence type="ECO:0000256" key="8">
    <source>
        <dbReference type="ARBA" id="ARBA00023136"/>
    </source>
</evidence>
<comment type="subcellular location">
    <subcellularLocation>
        <location evidence="1">Mitochondrion inner membrane</location>
        <topology evidence="1">Peripheral membrane protein</topology>
        <orientation evidence="1">Matrix side</orientation>
    </subcellularLocation>
</comment>
<dbReference type="SUPFAM" id="SSF81524">
    <property type="entry name" value="14 kDa protein of cytochrome bc1 complex (Ubiquinol-cytochrome c reductase)"/>
    <property type="match status" value="1"/>
</dbReference>
<dbReference type="GO" id="GO:0005743">
    <property type="term" value="C:mitochondrial inner membrane"/>
    <property type="evidence" value="ECO:0007669"/>
    <property type="project" value="UniProtKB-SubCell"/>
</dbReference>
<accession>A0A5A8DRH0</accession>
<keyword evidence="5" id="KW-0999">Mitochondrion inner membrane</keyword>
<evidence type="ECO:0008006" key="11">
    <source>
        <dbReference type="Google" id="ProtNLM"/>
    </source>
</evidence>
<dbReference type="InterPro" id="IPR003197">
    <property type="entry name" value="QCR7"/>
</dbReference>
<evidence type="ECO:0000256" key="7">
    <source>
        <dbReference type="ARBA" id="ARBA00023128"/>
    </source>
</evidence>
<evidence type="ECO:0000256" key="4">
    <source>
        <dbReference type="ARBA" id="ARBA00022660"/>
    </source>
</evidence>
<protein>
    <recommendedName>
        <fullName evidence="11">Cytochrome b-c1 complex subunit 7</fullName>
    </recommendedName>
</protein>
<dbReference type="PANTHER" id="PTHR12022:SF0">
    <property type="entry name" value="CYTOCHROME B-C1 COMPLEX SUBUNIT 7"/>
    <property type="match status" value="1"/>
</dbReference>
<evidence type="ECO:0000256" key="5">
    <source>
        <dbReference type="ARBA" id="ARBA00022792"/>
    </source>
</evidence>
<evidence type="ECO:0000256" key="1">
    <source>
        <dbReference type="ARBA" id="ARBA00004443"/>
    </source>
</evidence>
<evidence type="ECO:0000256" key="3">
    <source>
        <dbReference type="ARBA" id="ARBA00022448"/>
    </source>
</evidence>